<accession>A0ABV3M294</accession>
<sequence>MNELTTLAARSEPGDCRGPFEPVRPAVRQSTRATECHRCGEAAIPDLIHLVDRDGDPLCPTCIRHTGVAIRRGLQALNQLAHAARQPGVHPAQSLVWEWQTALAAARTEEQQLLRAAAALIASHNRGTAS</sequence>
<proteinExistence type="predicted"/>
<name>A0ABV3M294_9ACTN</name>
<organism evidence="1 2">
    <name type="scientific">Streptomyces huasconensis</name>
    <dbReference type="NCBI Taxonomy" id="1854574"/>
    <lineage>
        <taxon>Bacteria</taxon>
        <taxon>Bacillati</taxon>
        <taxon>Actinomycetota</taxon>
        <taxon>Actinomycetes</taxon>
        <taxon>Kitasatosporales</taxon>
        <taxon>Streptomycetaceae</taxon>
        <taxon>Streptomyces</taxon>
    </lineage>
</organism>
<dbReference type="Proteomes" id="UP001553843">
    <property type="component" value="Unassembled WGS sequence"/>
</dbReference>
<comment type="caution">
    <text evidence="1">The sequence shown here is derived from an EMBL/GenBank/DDBJ whole genome shotgun (WGS) entry which is preliminary data.</text>
</comment>
<dbReference type="RefSeq" id="WP_359780899.1">
    <property type="nucleotide sequence ID" value="NZ_JBEYRR010000008.1"/>
</dbReference>
<keyword evidence="2" id="KW-1185">Reference proteome</keyword>
<reference evidence="1 2" key="1">
    <citation type="submission" date="2024-06" db="EMBL/GenBank/DDBJ databases">
        <title>The Natural Products Discovery Center: Release of the First 8490 Sequenced Strains for Exploring Actinobacteria Biosynthetic Diversity.</title>
        <authorList>
            <person name="Kalkreuter E."/>
            <person name="Kautsar S.A."/>
            <person name="Yang D."/>
            <person name="Bader C.D."/>
            <person name="Teijaro C.N."/>
            <person name="Fluegel L."/>
            <person name="Davis C.M."/>
            <person name="Simpson J.R."/>
            <person name="Lauterbach L."/>
            <person name="Steele A.D."/>
            <person name="Gui C."/>
            <person name="Meng S."/>
            <person name="Li G."/>
            <person name="Viehrig K."/>
            <person name="Ye F."/>
            <person name="Su P."/>
            <person name="Kiefer A.F."/>
            <person name="Nichols A."/>
            <person name="Cepeda A.J."/>
            <person name="Yan W."/>
            <person name="Fan B."/>
            <person name="Jiang Y."/>
            <person name="Adhikari A."/>
            <person name="Zheng C.-J."/>
            <person name="Schuster L."/>
            <person name="Cowan T.M."/>
            <person name="Smanski M.J."/>
            <person name="Chevrette M.G."/>
            <person name="De Carvalho L.P.S."/>
            <person name="Shen B."/>
        </authorList>
    </citation>
    <scope>NUCLEOTIDE SEQUENCE [LARGE SCALE GENOMIC DNA]</scope>
    <source>
        <strain evidence="1 2">NPDC047833</strain>
    </source>
</reference>
<evidence type="ECO:0000313" key="1">
    <source>
        <dbReference type="EMBL" id="MEW2365635.1"/>
    </source>
</evidence>
<evidence type="ECO:0000313" key="2">
    <source>
        <dbReference type="Proteomes" id="UP001553843"/>
    </source>
</evidence>
<gene>
    <name evidence="1" type="ORF">AB0887_27250</name>
</gene>
<protein>
    <submittedName>
        <fullName evidence="1">Uncharacterized protein</fullName>
    </submittedName>
</protein>
<dbReference type="EMBL" id="JBEYRS010000012">
    <property type="protein sequence ID" value="MEW2365635.1"/>
    <property type="molecule type" value="Genomic_DNA"/>
</dbReference>